<comment type="caution">
    <text evidence="1">The sequence shown here is derived from an EMBL/GenBank/DDBJ whole genome shotgun (WGS) entry which is preliminary data.</text>
</comment>
<reference evidence="1" key="1">
    <citation type="journal article" date="2019" name="bioRxiv">
        <title>The Genome of the Zebra Mussel, Dreissena polymorpha: A Resource for Invasive Species Research.</title>
        <authorList>
            <person name="McCartney M.A."/>
            <person name="Auch B."/>
            <person name="Kono T."/>
            <person name="Mallez S."/>
            <person name="Zhang Y."/>
            <person name="Obille A."/>
            <person name="Becker A."/>
            <person name="Abrahante J.E."/>
            <person name="Garbe J."/>
            <person name="Badalamenti J.P."/>
            <person name="Herman A."/>
            <person name="Mangelson H."/>
            <person name="Liachko I."/>
            <person name="Sullivan S."/>
            <person name="Sone E.D."/>
            <person name="Koren S."/>
            <person name="Silverstein K.A.T."/>
            <person name="Beckman K.B."/>
            <person name="Gohl D.M."/>
        </authorList>
    </citation>
    <scope>NUCLEOTIDE SEQUENCE</scope>
    <source>
        <strain evidence="1">Duluth1</strain>
        <tissue evidence="1">Whole animal</tissue>
    </source>
</reference>
<evidence type="ECO:0000313" key="1">
    <source>
        <dbReference type="EMBL" id="KAH3753582.1"/>
    </source>
</evidence>
<reference evidence="1" key="2">
    <citation type="submission" date="2020-11" db="EMBL/GenBank/DDBJ databases">
        <authorList>
            <person name="McCartney M.A."/>
            <person name="Auch B."/>
            <person name="Kono T."/>
            <person name="Mallez S."/>
            <person name="Becker A."/>
            <person name="Gohl D.M."/>
            <person name="Silverstein K.A.T."/>
            <person name="Koren S."/>
            <person name="Bechman K.B."/>
            <person name="Herman A."/>
            <person name="Abrahante J.E."/>
            <person name="Garbe J."/>
        </authorList>
    </citation>
    <scope>NUCLEOTIDE SEQUENCE</scope>
    <source>
        <strain evidence="1">Duluth1</strain>
        <tissue evidence="1">Whole animal</tissue>
    </source>
</reference>
<dbReference type="AlphaFoldDB" id="A0A9D4IB54"/>
<name>A0A9D4IB54_DREPO</name>
<proteinExistence type="predicted"/>
<organism evidence="1 2">
    <name type="scientific">Dreissena polymorpha</name>
    <name type="common">Zebra mussel</name>
    <name type="synonym">Mytilus polymorpha</name>
    <dbReference type="NCBI Taxonomy" id="45954"/>
    <lineage>
        <taxon>Eukaryota</taxon>
        <taxon>Metazoa</taxon>
        <taxon>Spiralia</taxon>
        <taxon>Lophotrochozoa</taxon>
        <taxon>Mollusca</taxon>
        <taxon>Bivalvia</taxon>
        <taxon>Autobranchia</taxon>
        <taxon>Heteroconchia</taxon>
        <taxon>Euheterodonta</taxon>
        <taxon>Imparidentia</taxon>
        <taxon>Neoheterodontei</taxon>
        <taxon>Myida</taxon>
        <taxon>Dreissenoidea</taxon>
        <taxon>Dreissenidae</taxon>
        <taxon>Dreissena</taxon>
    </lineage>
</organism>
<keyword evidence="2" id="KW-1185">Reference proteome</keyword>
<dbReference type="Proteomes" id="UP000828390">
    <property type="component" value="Unassembled WGS sequence"/>
</dbReference>
<sequence>MAHCMHSRSARGTSWRWDSTSRQLVSVPTKIARTQWMLRSQEVRSYPEEIR</sequence>
<dbReference type="EMBL" id="JAIWYP010000010">
    <property type="protein sequence ID" value="KAH3753582.1"/>
    <property type="molecule type" value="Genomic_DNA"/>
</dbReference>
<accession>A0A9D4IB54</accession>
<protein>
    <submittedName>
        <fullName evidence="1">Uncharacterized protein</fullName>
    </submittedName>
</protein>
<gene>
    <name evidence="1" type="ORF">DPMN_188222</name>
</gene>
<evidence type="ECO:0000313" key="2">
    <source>
        <dbReference type="Proteomes" id="UP000828390"/>
    </source>
</evidence>